<proteinExistence type="predicted"/>
<organism evidence="1">
    <name type="scientific">Escherichia coli</name>
    <dbReference type="NCBI Taxonomy" id="562"/>
    <lineage>
        <taxon>Bacteria</taxon>
        <taxon>Pseudomonadati</taxon>
        <taxon>Pseudomonadota</taxon>
        <taxon>Gammaproteobacteria</taxon>
        <taxon>Enterobacterales</taxon>
        <taxon>Enterobacteriaceae</taxon>
        <taxon>Escherichia</taxon>
    </lineage>
</organism>
<reference evidence="1" key="1">
    <citation type="submission" date="2017-10" db="EMBL/GenBank/DDBJ databases">
        <title>mcr-3.10 in E.coli.</title>
        <authorList>
            <person name="Wang X."/>
            <person name="Wang Y."/>
        </authorList>
    </citation>
    <scope>NUCLEOTIDE SEQUENCE</scope>
    <source>
        <strain evidence="1">17EC</strain>
    </source>
</reference>
<name>A0A2D2CLI9_ECOLX</name>
<dbReference type="AlphaFoldDB" id="A0A2D2CLI9"/>
<protein>
    <submittedName>
        <fullName evidence="1">Uncharacterized protein</fullName>
    </submittedName>
</protein>
<dbReference type="EMBL" id="MG214533">
    <property type="protein sequence ID" value="ATQ63398.1"/>
    <property type="molecule type" value="Genomic_DNA"/>
</dbReference>
<accession>A0A2D2CLI9</accession>
<evidence type="ECO:0000313" key="1">
    <source>
        <dbReference type="EMBL" id="ATQ63398.1"/>
    </source>
</evidence>
<sequence>MQADLITGQDHERQMNVCEQLGKVRISTLCAKTKKFSHLISII</sequence>